<evidence type="ECO:0000313" key="2">
    <source>
        <dbReference type="Proteomes" id="UP001500879"/>
    </source>
</evidence>
<organism evidence="1 2">
    <name type="scientific">Streptomyces luteireticuli</name>
    <dbReference type="NCBI Taxonomy" id="173858"/>
    <lineage>
        <taxon>Bacteria</taxon>
        <taxon>Bacillati</taxon>
        <taxon>Actinomycetota</taxon>
        <taxon>Actinomycetes</taxon>
        <taxon>Kitasatosporales</taxon>
        <taxon>Streptomycetaceae</taxon>
        <taxon>Streptomyces</taxon>
    </lineage>
</organism>
<comment type="caution">
    <text evidence="1">The sequence shown here is derived from an EMBL/GenBank/DDBJ whole genome shotgun (WGS) entry which is preliminary data.</text>
</comment>
<name>A0ABN0YIX4_9ACTN</name>
<dbReference type="EMBL" id="BAAABX010000018">
    <property type="protein sequence ID" value="GAA0396913.1"/>
    <property type="molecule type" value="Genomic_DNA"/>
</dbReference>
<keyword evidence="2" id="KW-1185">Reference proteome</keyword>
<evidence type="ECO:0000313" key="1">
    <source>
        <dbReference type="EMBL" id="GAA0396913.1"/>
    </source>
</evidence>
<sequence length="207" mass="21456">MAGPAIAARRPRSSSTEADTMNGYTLFLAVTDRTGLPEPAFALTALAVETGRLEEAEERAAAALAGLAPDAAWPGLDPSVRREVVTRVRSVPHYAVDHTEHDHAPARSASPLADCLRSLAEGGSFAVVAAQPYTVYVTGGHPVGDAATAPFLAAARAVHPDAEARFPALARLTTLLASAAAPSVDAAVPDEEDLYDAFDRYTLGGLA</sequence>
<protein>
    <submittedName>
        <fullName evidence="1">Uncharacterized protein</fullName>
    </submittedName>
</protein>
<gene>
    <name evidence="1" type="ORF">GCM10010357_17540</name>
</gene>
<reference evidence="1 2" key="1">
    <citation type="journal article" date="2019" name="Int. J. Syst. Evol. Microbiol.">
        <title>The Global Catalogue of Microorganisms (GCM) 10K type strain sequencing project: providing services to taxonomists for standard genome sequencing and annotation.</title>
        <authorList>
            <consortium name="The Broad Institute Genomics Platform"/>
            <consortium name="The Broad Institute Genome Sequencing Center for Infectious Disease"/>
            <person name="Wu L."/>
            <person name="Ma J."/>
        </authorList>
    </citation>
    <scope>NUCLEOTIDE SEQUENCE [LARGE SCALE GENOMIC DNA]</scope>
    <source>
        <strain evidence="1 2">JCM 4788</strain>
    </source>
</reference>
<accession>A0ABN0YIX4</accession>
<proteinExistence type="predicted"/>
<dbReference type="Proteomes" id="UP001500879">
    <property type="component" value="Unassembled WGS sequence"/>
</dbReference>